<dbReference type="SUPFAM" id="SSF49464">
    <property type="entry name" value="Carboxypeptidase regulatory domain-like"/>
    <property type="match status" value="1"/>
</dbReference>
<dbReference type="Gene3D" id="2.60.40.1120">
    <property type="entry name" value="Carboxypeptidase-like, regulatory domain"/>
    <property type="match status" value="1"/>
</dbReference>
<keyword evidence="9 10" id="KW-0998">Cell outer membrane</keyword>
<accession>A0ABV5GVK8</accession>
<dbReference type="Pfam" id="PF00593">
    <property type="entry name" value="TonB_dep_Rec_b-barrel"/>
    <property type="match status" value="1"/>
</dbReference>
<feature type="domain" description="TonB-dependent receptor-like beta-barrel" evidence="13">
    <location>
        <begin position="457"/>
        <end position="909"/>
    </location>
</feature>
<dbReference type="PROSITE" id="PS52016">
    <property type="entry name" value="TONB_DEPENDENT_REC_3"/>
    <property type="match status" value="1"/>
</dbReference>
<organism evidence="15 16">
    <name type="scientific">Algibacter miyuki</name>
    <dbReference type="NCBI Taxonomy" id="1306933"/>
    <lineage>
        <taxon>Bacteria</taxon>
        <taxon>Pseudomonadati</taxon>
        <taxon>Bacteroidota</taxon>
        <taxon>Flavobacteriia</taxon>
        <taxon>Flavobacteriales</taxon>
        <taxon>Flavobacteriaceae</taxon>
        <taxon>Algibacter</taxon>
    </lineage>
</organism>
<evidence type="ECO:0000259" key="13">
    <source>
        <dbReference type="Pfam" id="PF00593"/>
    </source>
</evidence>
<dbReference type="SUPFAM" id="SSF56935">
    <property type="entry name" value="Porins"/>
    <property type="match status" value="1"/>
</dbReference>
<evidence type="ECO:0000256" key="4">
    <source>
        <dbReference type="ARBA" id="ARBA00022692"/>
    </source>
</evidence>
<dbReference type="InterPro" id="IPR023997">
    <property type="entry name" value="TonB-dep_OMP_SusC/RagA_CS"/>
</dbReference>
<dbReference type="PANTHER" id="PTHR30069">
    <property type="entry name" value="TONB-DEPENDENT OUTER MEMBRANE RECEPTOR"/>
    <property type="match status" value="1"/>
</dbReference>
<gene>
    <name evidence="15" type="ORF">ACFFU1_02060</name>
</gene>
<comment type="subcellular location">
    <subcellularLocation>
        <location evidence="1 10">Cell outer membrane</location>
        <topology evidence="1 10">Multi-pass membrane protein</topology>
    </subcellularLocation>
</comment>
<evidence type="ECO:0000256" key="9">
    <source>
        <dbReference type="ARBA" id="ARBA00023237"/>
    </source>
</evidence>
<evidence type="ECO:0000259" key="14">
    <source>
        <dbReference type="Pfam" id="PF07715"/>
    </source>
</evidence>
<dbReference type="InterPro" id="IPR008969">
    <property type="entry name" value="CarboxyPept-like_regulatory"/>
</dbReference>
<dbReference type="PANTHER" id="PTHR30069:SF29">
    <property type="entry name" value="HEMOGLOBIN AND HEMOGLOBIN-HAPTOGLOBIN-BINDING PROTEIN 1-RELATED"/>
    <property type="match status" value="1"/>
</dbReference>
<keyword evidence="6 11" id="KW-0798">TonB box</keyword>
<evidence type="ECO:0000256" key="6">
    <source>
        <dbReference type="ARBA" id="ARBA00023077"/>
    </source>
</evidence>
<keyword evidence="7 10" id="KW-0472">Membrane</keyword>
<dbReference type="Proteomes" id="UP001589590">
    <property type="component" value="Unassembled WGS sequence"/>
</dbReference>
<reference evidence="15 16" key="1">
    <citation type="submission" date="2024-09" db="EMBL/GenBank/DDBJ databases">
        <authorList>
            <person name="Sun Q."/>
            <person name="Mori K."/>
        </authorList>
    </citation>
    <scope>NUCLEOTIDE SEQUENCE [LARGE SCALE GENOMIC DNA]</scope>
    <source>
        <strain evidence="15 16">CECT 8300</strain>
    </source>
</reference>
<dbReference type="Pfam" id="PF07715">
    <property type="entry name" value="Plug"/>
    <property type="match status" value="1"/>
</dbReference>
<evidence type="ECO:0000256" key="11">
    <source>
        <dbReference type="RuleBase" id="RU003357"/>
    </source>
</evidence>
<comment type="similarity">
    <text evidence="10 11">Belongs to the TonB-dependent receptor family.</text>
</comment>
<keyword evidence="3 10" id="KW-1134">Transmembrane beta strand</keyword>
<dbReference type="InterPro" id="IPR012910">
    <property type="entry name" value="Plug_dom"/>
</dbReference>
<dbReference type="InterPro" id="IPR036942">
    <property type="entry name" value="Beta-barrel_TonB_sf"/>
</dbReference>
<evidence type="ECO:0000256" key="8">
    <source>
        <dbReference type="ARBA" id="ARBA00023170"/>
    </source>
</evidence>
<evidence type="ECO:0000313" key="15">
    <source>
        <dbReference type="EMBL" id="MFB9103668.1"/>
    </source>
</evidence>
<keyword evidence="2 10" id="KW-0813">Transport</keyword>
<keyword evidence="4 10" id="KW-0812">Transmembrane</keyword>
<evidence type="ECO:0000313" key="16">
    <source>
        <dbReference type="Proteomes" id="UP001589590"/>
    </source>
</evidence>
<keyword evidence="16" id="KW-1185">Reference proteome</keyword>
<comment type="caution">
    <text evidence="15">The sequence shown here is derived from an EMBL/GenBank/DDBJ whole genome shotgun (WGS) entry which is preliminary data.</text>
</comment>
<dbReference type="InterPro" id="IPR037066">
    <property type="entry name" value="Plug_dom_sf"/>
</dbReference>
<evidence type="ECO:0000256" key="1">
    <source>
        <dbReference type="ARBA" id="ARBA00004571"/>
    </source>
</evidence>
<dbReference type="InterPro" id="IPR023996">
    <property type="entry name" value="TonB-dep_OMP_SusC/RagA"/>
</dbReference>
<proteinExistence type="inferred from homology"/>
<dbReference type="Gene3D" id="2.40.170.20">
    <property type="entry name" value="TonB-dependent receptor, beta-barrel domain"/>
    <property type="match status" value="1"/>
</dbReference>
<feature type="chain" id="PRO_5045729652" evidence="12">
    <location>
        <begin position="23"/>
        <end position="1058"/>
    </location>
</feature>
<feature type="signal peptide" evidence="12">
    <location>
        <begin position="1"/>
        <end position="22"/>
    </location>
</feature>
<dbReference type="EMBL" id="JBHMFA010000001">
    <property type="protein sequence ID" value="MFB9103668.1"/>
    <property type="molecule type" value="Genomic_DNA"/>
</dbReference>
<dbReference type="Gene3D" id="2.170.130.10">
    <property type="entry name" value="TonB-dependent receptor, plug domain"/>
    <property type="match status" value="1"/>
</dbReference>
<dbReference type="NCBIfam" id="TIGR04056">
    <property type="entry name" value="OMP_RagA_SusC"/>
    <property type="match status" value="1"/>
</dbReference>
<dbReference type="NCBIfam" id="TIGR04057">
    <property type="entry name" value="SusC_RagA_signa"/>
    <property type="match status" value="1"/>
</dbReference>
<name>A0ABV5GVK8_9FLAO</name>
<evidence type="ECO:0000256" key="12">
    <source>
        <dbReference type="SAM" id="SignalP"/>
    </source>
</evidence>
<dbReference type="Pfam" id="PF13715">
    <property type="entry name" value="CarbopepD_reg_2"/>
    <property type="match status" value="1"/>
</dbReference>
<evidence type="ECO:0000256" key="3">
    <source>
        <dbReference type="ARBA" id="ARBA00022452"/>
    </source>
</evidence>
<dbReference type="InterPro" id="IPR039426">
    <property type="entry name" value="TonB-dep_rcpt-like"/>
</dbReference>
<evidence type="ECO:0000256" key="7">
    <source>
        <dbReference type="ARBA" id="ARBA00023136"/>
    </source>
</evidence>
<dbReference type="InterPro" id="IPR000531">
    <property type="entry name" value="Beta-barrel_TonB"/>
</dbReference>
<evidence type="ECO:0000256" key="5">
    <source>
        <dbReference type="ARBA" id="ARBA00022729"/>
    </source>
</evidence>
<keyword evidence="8" id="KW-0675">Receptor</keyword>
<dbReference type="RefSeq" id="WP_290269399.1">
    <property type="nucleotide sequence ID" value="NZ_JAUFQP010000007.1"/>
</dbReference>
<keyword evidence="5 12" id="KW-0732">Signal</keyword>
<feature type="domain" description="TonB-dependent receptor plug" evidence="14">
    <location>
        <begin position="116"/>
        <end position="250"/>
    </location>
</feature>
<evidence type="ECO:0000256" key="10">
    <source>
        <dbReference type="PROSITE-ProRule" id="PRU01360"/>
    </source>
</evidence>
<evidence type="ECO:0000256" key="2">
    <source>
        <dbReference type="ARBA" id="ARBA00022448"/>
    </source>
</evidence>
<sequence>MRKKTTLNFLFFFATTFSLLFAQNYNVNGVVTDASGMPLPGVNIKIKGTNSGASTDFDGIYSLKAAKGDILIFSFVGFKTTEATVVSSKLDVSLLEDAGKLDEVVITAFGIAQKEKSLGYSVTQVKTEDLNLTGQNDAMTALQGRVAGLQISQTSGTPGGGVDILIRGMSSMNPSQNNQPLIVIDGVSINNDTFSGNILPTSGTNSAGSDSQFSFSNRASDINPEDIESYNVLKGAAATALYGVRAASGAIIITTKKGKLGKPKVGFSASTTFNTVATTPGIQSTFREGRYGAPYRTYTPETDTGFTVTGVGNYNGPMSWGVRYTDDSYTHTDGTVIDLSNDRFYNPYELFNTGVSHTENFNISGADEKFDYYMSIGNTSSDGTLPNSEFARISSRFKAGYQVTDNFKIGATVNYSNSSSTKATGGDKSVMSALGWWSPSFPINDYLNPDGSHRALFPGFIDNPRYNAYISALTEDTDRWVGSVNLNWNPKEWINVNYTGQIDNFTTLINRFVPADLDGGSGVNGYIVDQNYIFKGLESNLLVTLSHDFSEKVSSSLLLGHSVLDNKRTSYRMYGQSLNLPYFNHISNTQENQSISNFVTQKRLVGFFGELKLSYDDKLFLSVTGRNDNDSSLPADNNSYFYPSASLAYDMKDVFGDSNVVSFGKLRASYAEVGNGTTFGQVGFFNYPDPNFPWAGTGGYVADRYVGAPDLKPERTKGYELGLDFRFLKNRIRLDYAYYNSKVYDAIFPVGTAPSTGIIQFTRNAGIYQTYGHELLISGDIIKNDNLKWEMIFNFGTNSGEVVDLPEEIPFLDFVDDVTGAYIYLQPKEGDKIGTLYGYKWNRVDGEVLINDAGLPTTNFDEKVIVGDVTPDFVTSLGSNINYKGFGLNFLFEWKKGGDKYTWQRYQMNRAGTSEYTMQFRENDTYVFDGVMEDPANPGTYIENNTEVDFSVESANGYQFFNFTSLGRRNSEVLLQDASWVKLRNVGLTYSLSRGVLDKLNLESVKLSANLSNVLIWTPFDGFDPEGSDYGAGSNKYGFTGRGIPLTENYSFGVTIGF</sequence>
<protein>
    <submittedName>
        <fullName evidence="15">SusC/RagA family TonB-linked outer membrane protein</fullName>
    </submittedName>
</protein>